<evidence type="ECO:0000256" key="6">
    <source>
        <dbReference type="ARBA" id="ARBA00022679"/>
    </source>
</evidence>
<feature type="domain" description="O-acyltransferase WSD1 C-terminal" evidence="13">
    <location>
        <begin position="307"/>
        <end position="452"/>
    </location>
</feature>
<dbReference type="GO" id="GO:0051701">
    <property type="term" value="P:biological process involved in interaction with host"/>
    <property type="evidence" value="ECO:0007669"/>
    <property type="project" value="TreeGrafter"/>
</dbReference>
<keyword evidence="7 11" id="KW-0319">Glycerol metabolism</keyword>
<name>A0A2G5PB41_9MYCO</name>
<dbReference type="AlphaFoldDB" id="A0A2G5PB41"/>
<evidence type="ECO:0000256" key="11">
    <source>
        <dbReference type="RuleBase" id="RU361241"/>
    </source>
</evidence>
<dbReference type="GO" id="GO:0071731">
    <property type="term" value="P:response to nitric oxide"/>
    <property type="evidence" value="ECO:0007669"/>
    <property type="project" value="TreeGrafter"/>
</dbReference>
<dbReference type="OrthoDB" id="9810950at2"/>
<dbReference type="GO" id="GO:0005886">
    <property type="term" value="C:plasma membrane"/>
    <property type="evidence" value="ECO:0007669"/>
    <property type="project" value="TreeGrafter"/>
</dbReference>
<dbReference type="GO" id="GO:0019432">
    <property type="term" value="P:triglyceride biosynthetic process"/>
    <property type="evidence" value="ECO:0007669"/>
    <property type="project" value="UniProtKB-UniPathway"/>
</dbReference>
<evidence type="ECO:0000259" key="13">
    <source>
        <dbReference type="Pfam" id="PF06974"/>
    </source>
</evidence>
<dbReference type="InterPro" id="IPR023213">
    <property type="entry name" value="CAT-like_dom_sf"/>
</dbReference>
<evidence type="ECO:0000256" key="2">
    <source>
        <dbReference type="ARBA" id="ARBA00005189"/>
    </source>
</evidence>
<keyword evidence="9 11" id="KW-0012">Acyltransferase</keyword>
<dbReference type="PANTHER" id="PTHR31650">
    <property type="entry name" value="O-ACYLTRANSFERASE (WSD1-LIKE) FAMILY PROTEIN"/>
    <property type="match status" value="1"/>
</dbReference>
<dbReference type="NCBIfam" id="TIGR02946">
    <property type="entry name" value="acyl_WS_DGAT"/>
    <property type="match status" value="1"/>
</dbReference>
<dbReference type="InterPro" id="IPR004255">
    <property type="entry name" value="O-acyltransferase_WSD1_N"/>
</dbReference>
<sequence length="459" mass="49047">MEQLSVLDAGFLQLEDTDPNVSLAIGSVTILDGPLPDFDELAATIAERLVSAPRLRQVVRTHTLDIEAPEWVDAPELDMGRHLRRAALPSPGDDGELCALIAEIMERRLDRDYPLWECWVIEGLAGGRWALLTKVHHCLADGVSAAAMMAGFNDGGNATSFAGHLTAGGQHQHDHDHDHAAPGIGLNPLDWGKAALDLAAGAAHLAVQSARGTAEIVTGILRPAPESTLNGPVGALRRYGVGRASITEIKAIAKAFDASFNDVALAAVTNGYRQVLLHRGETPRRDSLRTLIPVSVRDTTALHTPDNRVSLMLPLLPVDQATPVEQLRTLRLRMRRSKSSGQRQAGAGIVGMANRLAPFALTAWAVRAASLLPQRNVCGLATNVPGVSEPARILGRPVLEVWPIPPLALRLRVGVAMLSYVDRLSFGITADYDSTPDMKVMVDGIESALAELSAQAPVS</sequence>
<comment type="catalytic activity">
    <reaction evidence="10 11">
        <text>an acyl-CoA + a 1,2-diacyl-sn-glycerol = a triacyl-sn-glycerol + CoA</text>
        <dbReference type="Rhea" id="RHEA:10868"/>
        <dbReference type="ChEBI" id="CHEBI:17815"/>
        <dbReference type="ChEBI" id="CHEBI:57287"/>
        <dbReference type="ChEBI" id="CHEBI:58342"/>
        <dbReference type="ChEBI" id="CHEBI:64615"/>
        <dbReference type="EC" id="2.3.1.20"/>
    </reaction>
</comment>
<comment type="similarity">
    <text evidence="3 11">Belongs to the long-chain O-acyltransferase family.</text>
</comment>
<dbReference type="GO" id="GO:0001666">
    <property type="term" value="P:response to hypoxia"/>
    <property type="evidence" value="ECO:0007669"/>
    <property type="project" value="TreeGrafter"/>
</dbReference>
<evidence type="ECO:0000256" key="4">
    <source>
        <dbReference type="ARBA" id="ARBA00013244"/>
    </source>
</evidence>
<comment type="caution">
    <text evidence="14">The sequence shown here is derived from an EMBL/GenBank/DDBJ whole genome shotgun (WGS) entry which is preliminary data.</text>
</comment>
<keyword evidence="15" id="KW-1185">Reference proteome</keyword>
<feature type="domain" description="O-acyltransferase WSD1-like N-terminal" evidence="12">
    <location>
        <begin position="4"/>
        <end position="264"/>
    </location>
</feature>
<evidence type="ECO:0000256" key="7">
    <source>
        <dbReference type="ARBA" id="ARBA00022798"/>
    </source>
</evidence>
<evidence type="ECO:0000313" key="15">
    <source>
        <dbReference type="Proteomes" id="UP000230551"/>
    </source>
</evidence>
<evidence type="ECO:0000256" key="9">
    <source>
        <dbReference type="ARBA" id="ARBA00023315"/>
    </source>
</evidence>
<dbReference type="RefSeq" id="WP_090587565.1">
    <property type="nucleotide sequence ID" value="NZ_CP104302.1"/>
</dbReference>
<dbReference type="UniPathway" id="UPA00282"/>
<comment type="pathway">
    <text evidence="2">Lipid metabolism.</text>
</comment>
<dbReference type="GO" id="GO:0006071">
    <property type="term" value="P:glycerol metabolic process"/>
    <property type="evidence" value="ECO:0007669"/>
    <property type="project" value="UniProtKB-KW"/>
</dbReference>
<evidence type="ECO:0000259" key="12">
    <source>
        <dbReference type="Pfam" id="PF03007"/>
    </source>
</evidence>
<reference evidence="14 15" key="1">
    <citation type="journal article" date="2017" name="Infect. Genet. Evol.">
        <title>The new phylogeny of the genus Mycobacterium: The old and the news.</title>
        <authorList>
            <person name="Tortoli E."/>
            <person name="Fedrizzi T."/>
            <person name="Meehan C.J."/>
            <person name="Trovato A."/>
            <person name="Grottola A."/>
            <person name="Giacobazzi E."/>
            <person name="Serpini G.F."/>
            <person name="Tagliazucchi S."/>
            <person name="Fabio A."/>
            <person name="Bettua C."/>
            <person name="Bertorelli R."/>
            <person name="Frascaro F."/>
            <person name="De Sanctis V."/>
            <person name="Pecorari M."/>
            <person name="Jousson O."/>
            <person name="Segata N."/>
            <person name="Cirillo D.M."/>
        </authorList>
    </citation>
    <scope>NUCLEOTIDE SEQUENCE [LARGE SCALE GENOMIC DNA]</scope>
    <source>
        <strain evidence="14 15">CIP1034565</strain>
    </source>
</reference>
<dbReference type="STRING" id="85968.GCA_900073015_01265"/>
<keyword evidence="5 11" id="KW-0444">Lipid biosynthesis</keyword>
<dbReference type="EC" id="2.3.1.20" evidence="4 11"/>
<dbReference type="InterPro" id="IPR045034">
    <property type="entry name" value="O-acyltransferase_WSD1-like"/>
</dbReference>
<evidence type="ECO:0000256" key="10">
    <source>
        <dbReference type="ARBA" id="ARBA00048109"/>
    </source>
</evidence>
<dbReference type="Gene3D" id="3.30.559.10">
    <property type="entry name" value="Chloramphenicol acetyltransferase-like domain"/>
    <property type="match status" value="1"/>
</dbReference>
<dbReference type="InterPro" id="IPR009721">
    <property type="entry name" value="O-acyltransferase_WSD1_C"/>
</dbReference>
<accession>A0A2G5PB41</accession>
<evidence type="ECO:0000256" key="3">
    <source>
        <dbReference type="ARBA" id="ARBA00009587"/>
    </source>
</evidence>
<dbReference type="InterPro" id="IPR014292">
    <property type="entry name" value="Acyl_transf_WS/DGAT"/>
</dbReference>
<keyword evidence="8 11" id="KW-0443">Lipid metabolism</keyword>
<dbReference type="EMBL" id="PDCN02000009">
    <property type="protein sequence ID" value="PIB75589.1"/>
    <property type="molecule type" value="Genomic_DNA"/>
</dbReference>
<proteinExistence type="inferred from homology"/>
<dbReference type="Proteomes" id="UP000230551">
    <property type="component" value="Unassembled WGS sequence"/>
</dbReference>
<gene>
    <name evidence="14" type="ORF">CQY22_009230</name>
</gene>
<dbReference type="PANTHER" id="PTHR31650:SF1">
    <property type="entry name" value="WAX ESTER SYNTHASE_DIACYLGLYCEROL ACYLTRANSFERASE 4-RELATED"/>
    <property type="match status" value="1"/>
</dbReference>
<evidence type="ECO:0000313" key="14">
    <source>
        <dbReference type="EMBL" id="PIB75589.1"/>
    </source>
</evidence>
<evidence type="ECO:0000256" key="1">
    <source>
        <dbReference type="ARBA" id="ARBA00004771"/>
    </source>
</evidence>
<dbReference type="GO" id="GO:0004144">
    <property type="term" value="F:diacylglycerol O-acyltransferase activity"/>
    <property type="evidence" value="ECO:0007669"/>
    <property type="project" value="UniProtKB-EC"/>
</dbReference>
<dbReference type="Pfam" id="PF03007">
    <property type="entry name" value="WS_DGAT_cat"/>
    <property type="match status" value="1"/>
</dbReference>
<protein>
    <recommendedName>
        <fullName evidence="4 11">Diacylglycerol O-acyltransferase</fullName>
        <ecNumber evidence="4 11">2.3.1.20</ecNumber>
    </recommendedName>
</protein>
<dbReference type="Pfam" id="PF06974">
    <property type="entry name" value="WS_DGAT_C"/>
    <property type="match status" value="1"/>
</dbReference>
<dbReference type="SUPFAM" id="SSF52777">
    <property type="entry name" value="CoA-dependent acyltransferases"/>
    <property type="match status" value="1"/>
</dbReference>
<evidence type="ECO:0000256" key="8">
    <source>
        <dbReference type="ARBA" id="ARBA00023098"/>
    </source>
</evidence>
<organism evidence="14 15">
    <name type="scientific">Mycolicibacterium brumae</name>
    <dbReference type="NCBI Taxonomy" id="85968"/>
    <lineage>
        <taxon>Bacteria</taxon>
        <taxon>Bacillati</taxon>
        <taxon>Actinomycetota</taxon>
        <taxon>Actinomycetes</taxon>
        <taxon>Mycobacteriales</taxon>
        <taxon>Mycobacteriaceae</taxon>
        <taxon>Mycolicibacterium</taxon>
    </lineage>
</organism>
<keyword evidence="6 11" id="KW-0808">Transferase</keyword>
<comment type="pathway">
    <text evidence="1 11">Glycerolipid metabolism; triacylglycerol biosynthesis.</text>
</comment>
<evidence type="ECO:0000256" key="5">
    <source>
        <dbReference type="ARBA" id="ARBA00022516"/>
    </source>
</evidence>